<evidence type="ECO:0000313" key="1">
    <source>
        <dbReference type="EnsemblPlants" id="EMT18157"/>
    </source>
</evidence>
<reference evidence="1" key="1">
    <citation type="submission" date="2015-06" db="UniProtKB">
        <authorList>
            <consortium name="EnsemblPlants"/>
        </authorList>
    </citation>
    <scope>IDENTIFICATION</scope>
</reference>
<accession>R7W861</accession>
<organism evidence="1">
    <name type="scientific">Aegilops tauschii</name>
    <name type="common">Tausch's goatgrass</name>
    <name type="synonym">Aegilops squarrosa</name>
    <dbReference type="NCBI Taxonomy" id="37682"/>
    <lineage>
        <taxon>Eukaryota</taxon>
        <taxon>Viridiplantae</taxon>
        <taxon>Streptophyta</taxon>
        <taxon>Embryophyta</taxon>
        <taxon>Tracheophyta</taxon>
        <taxon>Spermatophyta</taxon>
        <taxon>Magnoliopsida</taxon>
        <taxon>Liliopsida</taxon>
        <taxon>Poales</taxon>
        <taxon>Poaceae</taxon>
        <taxon>BOP clade</taxon>
        <taxon>Pooideae</taxon>
        <taxon>Triticodae</taxon>
        <taxon>Triticeae</taxon>
        <taxon>Triticinae</taxon>
        <taxon>Aegilops</taxon>
    </lineage>
</organism>
<dbReference type="AlphaFoldDB" id="R7W861"/>
<name>R7W861_AEGTA</name>
<dbReference type="EnsemblPlants" id="EMT18157">
    <property type="protein sequence ID" value="EMT18157"/>
    <property type="gene ID" value="F775_01644"/>
</dbReference>
<sequence>MWPWAIYTLKCVAPQPFARTTSHSCQFTSKTSRRSYWPEKTGTCHFICNPATREHASLGQPWDFKTLGMYRHRPTGEYRVLLQRRGCRDSPKEQIGCYLLALGSYQPPRYIGCPDTALLCFKNPVQNYESEVWDFKYKIQLPVTEIWRKFEPCVGNWYWNVDIVSGDGDVLLLVRFGWHLLHVDSDGKLINSFNPLFGDVYVSRCRLKQSLVKHTFSPSLEGYVVNALPFV</sequence>
<proteinExistence type="predicted"/>
<protein>
    <submittedName>
        <fullName evidence="1">Uncharacterized protein</fullName>
    </submittedName>
</protein>